<proteinExistence type="predicted"/>
<keyword evidence="3" id="KW-1185">Reference proteome</keyword>
<name>A0A2P8FJM9_9RHOB</name>
<gene>
    <name evidence="2" type="ORF">CLV88_101357</name>
</gene>
<comment type="caution">
    <text evidence="2">The sequence shown here is derived from an EMBL/GenBank/DDBJ whole genome shotgun (WGS) entry which is preliminary data.</text>
</comment>
<organism evidence="2 3">
    <name type="scientific">Shimia abyssi</name>
    <dbReference type="NCBI Taxonomy" id="1662395"/>
    <lineage>
        <taxon>Bacteria</taxon>
        <taxon>Pseudomonadati</taxon>
        <taxon>Pseudomonadota</taxon>
        <taxon>Alphaproteobacteria</taxon>
        <taxon>Rhodobacterales</taxon>
        <taxon>Roseobacteraceae</taxon>
    </lineage>
</organism>
<dbReference type="Proteomes" id="UP000240418">
    <property type="component" value="Unassembled WGS sequence"/>
</dbReference>
<reference evidence="2 3" key="1">
    <citation type="submission" date="2018-03" db="EMBL/GenBank/DDBJ databases">
        <title>Genomic Encyclopedia of Archaeal and Bacterial Type Strains, Phase II (KMG-II): from individual species to whole genera.</title>
        <authorList>
            <person name="Goeker M."/>
        </authorList>
    </citation>
    <scope>NUCLEOTIDE SEQUENCE [LARGE SCALE GENOMIC DNA]</scope>
    <source>
        <strain evidence="2 3">DSM 100673</strain>
    </source>
</reference>
<accession>A0A2P8FJM9</accession>
<keyword evidence="1" id="KW-0812">Transmembrane</keyword>
<dbReference type="Pfam" id="PF10658">
    <property type="entry name" value="DUF2484"/>
    <property type="match status" value="1"/>
</dbReference>
<evidence type="ECO:0000313" key="2">
    <source>
        <dbReference type="EMBL" id="PSL21933.1"/>
    </source>
</evidence>
<protein>
    <submittedName>
        <fullName evidence="2">Uncharacterized protein DUF2484</fullName>
    </submittedName>
</protein>
<dbReference type="OrthoDB" id="7869914at2"/>
<evidence type="ECO:0000256" key="1">
    <source>
        <dbReference type="SAM" id="Phobius"/>
    </source>
</evidence>
<dbReference type="InterPro" id="IPR018919">
    <property type="entry name" value="DUF2484"/>
</dbReference>
<evidence type="ECO:0000313" key="3">
    <source>
        <dbReference type="Proteomes" id="UP000240418"/>
    </source>
</evidence>
<keyword evidence="1" id="KW-0472">Membrane</keyword>
<keyword evidence="1" id="KW-1133">Transmembrane helix</keyword>
<feature type="transmembrane region" description="Helical" evidence="1">
    <location>
        <begin position="43"/>
        <end position="64"/>
    </location>
</feature>
<sequence>MSWILILACFWVLAAVGVAMLPMRSQYVPGVGLLVMAPVLIGVIWWMHGPGLAVVALLGFLSMFRRPLVYFYRRARGFENNEVVE</sequence>
<dbReference type="RefSeq" id="WP_106606647.1">
    <property type="nucleotide sequence ID" value="NZ_PYGJ01000001.1"/>
</dbReference>
<dbReference type="EMBL" id="PYGJ01000001">
    <property type="protein sequence ID" value="PSL21933.1"/>
    <property type="molecule type" value="Genomic_DNA"/>
</dbReference>
<dbReference type="AlphaFoldDB" id="A0A2P8FJM9"/>